<dbReference type="RefSeq" id="WP_044309835.1">
    <property type="nucleotide sequence ID" value="NZ_JAFFRY010000026.1"/>
</dbReference>
<feature type="signal peptide" evidence="1">
    <location>
        <begin position="1"/>
        <end position="21"/>
    </location>
</feature>
<dbReference type="EMBL" id="JAFFRZ010000001">
    <property type="protein sequence ID" value="MDH4623809.1"/>
    <property type="molecule type" value="Genomic_DNA"/>
</dbReference>
<accession>A0AA43IW04</accession>
<proteinExistence type="predicted"/>
<dbReference type="Proteomes" id="UP001162155">
    <property type="component" value="Unassembled WGS sequence"/>
</dbReference>
<evidence type="ECO:0000313" key="2">
    <source>
        <dbReference type="EMBL" id="MDH4623809.1"/>
    </source>
</evidence>
<protein>
    <submittedName>
        <fullName evidence="2">Uncharacterized protein</fullName>
    </submittedName>
</protein>
<evidence type="ECO:0000313" key="3">
    <source>
        <dbReference type="Proteomes" id="UP001162155"/>
    </source>
</evidence>
<evidence type="ECO:0000256" key="1">
    <source>
        <dbReference type="SAM" id="SignalP"/>
    </source>
</evidence>
<comment type="caution">
    <text evidence="2">The sequence shown here is derived from an EMBL/GenBank/DDBJ whole genome shotgun (WGS) entry which is preliminary data.</text>
</comment>
<gene>
    <name evidence="2" type="ORF">JW322_19080</name>
</gene>
<sequence>MKFKLLPILAIALLASGPLNAAPAGKAKAWDREPDSFMGLRFDKKIDAALPQCPPRTVVSKTMCYEPPYTNLYTVKGGPEIGIGYGLSAFAGGLGVETFYLTTNSDNFSALVELFTNKYGPPTRRTSEPVKTKSGSSFSNETLFWSGKKVSIVIQKYAGDINTTAATVSDLAAAEKRSAERDAKSSTNAGKL</sequence>
<organism evidence="2 3">
    <name type="scientific">Pseudomonas syringae pv. papulans</name>
    <dbReference type="NCBI Taxonomy" id="83963"/>
    <lineage>
        <taxon>Bacteria</taxon>
        <taxon>Pseudomonadati</taxon>
        <taxon>Pseudomonadota</taxon>
        <taxon>Gammaproteobacteria</taxon>
        <taxon>Pseudomonadales</taxon>
        <taxon>Pseudomonadaceae</taxon>
        <taxon>Pseudomonas</taxon>
        <taxon>Pseudomonas syringae</taxon>
    </lineage>
</organism>
<name>A0AA43IW04_PSESX</name>
<dbReference type="AlphaFoldDB" id="A0AA43IW04"/>
<reference evidence="2" key="1">
    <citation type="submission" date="2021-02" db="EMBL/GenBank/DDBJ databases">
        <title>Genome analysis of blister spot of apple pathogen from New York area.</title>
        <authorList>
            <person name="Kandel P."/>
            <person name="Hockett K.L."/>
            <person name="Santander R."/>
            <person name="Acimovic S."/>
        </authorList>
    </citation>
    <scope>NUCLEOTIDE SEQUENCE</scope>
    <source>
        <strain evidence="2">PSP1</strain>
    </source>
</reference>
<keyword evidence="1" id="KW-0732">Signal</keyword>
<feature type="chain" id="PRO_5041419500" evidence="1">
    <location>
        <begin position="22"/>
        <end position="192"/>
    </location>
</feature>